<organism evidence="1">
    <name type="scientific">Desulfobacca acetoxidans</name>
    <dbReference type="NCBI Taxonomy" id="60893"/>
    <lineage>
        <taxon>Bacteria</taxon>
        <taxon>Pseudomonadati</taxon>
        <taxon>Thermodesulfobacteriota</taxon>
        <taxon>Desulfobaccia</taxon>
        <taxon>Desulfobaccales</taxon>
        <taxon>Desulfobaccaceae</taxon>
        <taxon>Desulfobacca</taxon>
    </lineage>
</organism>
<dbReference type="NCBIfam" id="TIGR04282">
    <property type="entry name" value="glyco_like_cofC"/>
    <property type="match status" value="1"/>
</dbReference>
<comment type="caution">
    <text evidence="1">The sequence shown here is derived from an EMBL/GenBank/DDBJ whole genome shotgun (WGS) entry which is preliminary data.</text>
</comment>
<gene>
    <name evidence="1" type="ORF">ENW96_02600</name>
</gene>
<dbReference type="PANTHER" id="PTHR36529">
    <property type="entry name" value="SLL1095 PROTEIN"/>
    <property type="match status" value="1"/>
</dbReference>
<evidence type="ECO:0000313" key="1">
    <source>
        <dbReference type="EMBL" id="HGF33264.1"/>
    </source>
</evidence>
<dbReference type="EMBL" id="DTMF01000067">
    <property type="protein sequence ID" value="HGF33264.1"/>
    <property type="molecule type" value="Genomic_DNA"/>
</dbReference>
<accession>A0A7C3YXB6</accession>
<dbReference type="InterPro" id="IPR029044">
    <property type="entry name" value="Nucleotide-diphossugar_trans"/>
</dbReference>
<dbReference type="GO" id="GO:0016740">
    <property type="term" value="F:transferase activity"/>
    <property type="evidence" value="ECO:0007669"/>
    <property type="project" value="UniProtKB-KW"/>
</dbReference>
<dbReference type="PANTHER" id="PTHR36529:SF1">
    <property type="entry name" value="GLYCOSYLTRANSFERASE"/>
    <property type="match status" value="1"/>
</dbReference>
<dbReference type="AlphaFoldDB" id="A0A7C3YXB6"/>
<dbReference type="Gene3D" id="3.90.550.10">
    <property type="entry name" value="Spore Coat Polysaccharide Biosynthesis Protein SpsA, Chain A"/>
    <property type="match status" value="1"/>
</dbReference>
<keyword evidence="1" id="KW-0808">Transferase</keyword>
<proteinExistence type="predicted"/>
<dbReference type="SUPFAM" id="SSF53448">
    <property type="entry name" value="Nucleotide-diphospho-sugar transferases"/>
    <property type="match status" value="1"/>
</dbReference>
<reference evidence="1" key="1">
    <citation type="journal article" date="2020" name="mSystems">
        <title>Genome- and Community-Level Interaction Insights into Carbon Utilization and Element Cycling Functions of Hydrothermarchaeota in Hydrothermal Sediment.</title>
        <authorList>
            <person name="Zhou Z."/>
            <person name="Liu Y."/>
            <person name="Xu W."/>
            <person name="Pan J."/>
            <person name="Luo Z.H."/>
            <person name="Li M."/>
        </authorList>
    </citation>
    <scope>NUCLEOTIDE SEQUENCE [LARGE SCALE GENOMIC DNA]</scope>
    <source>
        <strain evidence="1">SpSt-897</strain>
    </source>
</reference>
<name>A0A7C3YXB6_9BACT</name>
<dbReference type="InterPro" id="IPR018641">
    <property type="entry name" value="Trfase_1_rSAM/seldom-assoc"/>
</dbReference>
<sequence>MTSRSGASGRSDKVSPRFCASFNTGMMMEMGLLIIFAKQPSPGQVKTRLCPPLSPRGAARLYGQFLEDVLEEMARLPRIKLALAYTPASARSFFRNLAPPGVRLVAQAGKDLGERLQMAFNWGFAEGAGTVLIRNSDSPDLPGSLVMEAWTVLEQGPARVALGPCPDGGYYLVGLRRPQPELFQGITWSGSTVLAATLAQAQKSGLPVQLLPPWPDLDTFDDLLAFVRSAKTRLSPGWRSYELAKAMLTDQTLLGEEESGA</sequence>
<dbReference type="Pfam" id="PF09837">
    <property type="entry name" value="DUF2064"/>
    <property type="match status" value="1"/>
</dbReference>
<protein>
    <submittedName>
        <fullName evidence="1">Glycosyltransferase</fullName>
    </submittedName>
</protein>